<dbReference type="Proteomes" id="UP000001225">
    <property type="component" value="Chromosome"/>
</dbReference>
<dbReference type="Gene3D" id="2.60.450.10">
    <property type="entry name" value="Lipopolysaccharide (LPS) transport protein A like domain"/>
    <property type="match status" value="1"/>
</dbReference>
<evidence type="ECO:0000256" key="2">
    <source>
        <dbReference type="SAM" id="Phobius"/>
    </source>
</evidence>
<evidence type="ECO:0000313" key="3">
    <source>
        <dbReference type="EMBL" id="CAP40783.1"/>
    </source>
</evidence>
<protein>
    <submittedName>
        <fullName evidence="3">Membrane protein</fullName>
    </submittedName>
</protein>
<evidence type="ECO:0000256" key="1">
    <source>
        <dbReference type="SAM" id="MobiDB-lite"/>
    </source>
</evidence>
<keyword evidence="2" id="KW-0472">Membrane</keyword>
<dbReference type="KEGG" id="bpt:Bpet0451"/>
<feature type="compositionally biased region" description="Low complexity" evidence="1">
    <location>
        <begin position="1"/>
        <end position="13"/>
    </location>
</feature>
<feature type="region of interest" description="Disordered" evidence="1">
    <location>
        <begin position="1"/>
        <end position="35"/>
    </location>
</feature>
<keyword evidence="2" id="KW-0812">Transmembrane</keyword>
<organism evidence="3 4">
    <name type="scientific">Bordetella petrii (strain ATCC BAA-461 / DSM 12804 / CCUG 43448 / CIP 107267 / Se-1111R)</name>
    <dbReference type="NCBI Taxonomy" id="340100"/>
    <lineage>
        <taxon>Bacteria</taxon>
        <taxon>Pseudomonadati</taxon>
        <taxon>Pseudomonadota</taxon>
        <taxon>Betaproteobacteria</taxon>
        <taxon>Burkholderiales</taxon>
        <taxon>Alcaligenaceae</taxon>
        <taxon>Bordetella</taxon>
    </lineage>
</organism>
<gene>
    <name evidence="3" type="ordered locus">Bpet0451</name>
</gene>
<dbReference type="InterPro" id="IPR010664">
    <property type="entry name" value="LipoPS_assembly_LptC-rel"/>
</dbReference>
<dbReference type="Pfam" id="PF06835">
    <property type="entry name" value="LptC"/>
    <property type="match status" value="1"/>
</dbReference>
<dbReference type="STRING" id="94624.Bpet0451"/>
<proteinExistence type="predicted"/>
<name>A9I0R3_BORPD</name>
<accession>A9I0R3</accession>
<keyword evidence="2" id="KW-1133">Transmembrane helix</keyword>
<evidence type="ECO:0000313" key="4">
    <source>
        <dbReference type="Proteomes" id="UP000001225"/>
    </source>
</evidence>
<dbReference type="GO" id="GO:0005886">
    <property type="term" value="C:plasma membrane"/>
    <property type="evidence" value="ECO:0007669"/>
    <property type="project" value="InterPro"/>
</dbReference>
<dbReference type="GO" id="GO:0015221">
    <property type="term" value="F:lipopolysaccharide transmembrane transporter activity"/>
    <property type="evidence" value="ECO:0007669"/>
    <property type="project" value="InterPro"/>
</dbReference>
<feature type="region of interest" description="Disordered" evidence="1">
    <location>
        <begin position="215"/>
        <end position="240"/>
    </location>
</feature>
<dbReference type="InterPro" id="IPR026265">
    <property type="entry name" value="LptC"/>
</dbReference>
<dbReference type="AlphaFoldDB" id="A9I0R3"/>
<sequence>MLRPAAGRAGPAGRLHDGARAARPGRHPVTRPPPGMKERFPALIALTLLIALVAGTWWAADYAQRAIPIDPPRRLTHEMDSWSRDFVMLRTDPTGKPINRLEGKYAEHFPDDDSYHVTAPRAIGQQEANPITVGTSDTAIMEHGGKRIVMNGNAHVHRQQDAKNDALDVRSEQLIILPDDDVIYTDLPAVVLKGNSRMSGTGMRYNNSTRQLQVSASTDVEIASSETGKRPSGGETRNSP</sequence>
<dbReference type="eggNOG" id="COG3117">
    <property type="taxonomic scope" value="Bacteria"/>
</dbReference>
<feature type="transmembrane region" description="Helical" evidence="2">
    <location>
        <begin position="40"/>
        <end position="60"/>
    </location>
</feature>
<keyword evidence="4" id="KW-1185">Reference proteome</keyword>
<dbReference type="NCBIfam" id="TIGR04409">
    <property type="entry name" value="LptC_YrbK"/>
    <property type="match status" value="1"/>
</dbReference>
<dbReference type="EMBL" id="AM902716">
    <property type="protein sequence ID" value="CAP40783.1"/>
    <property type="molecule type" value="Genomic_DNA"/>
</dbReference>
<reference evidence="3 4" key="1">
    <citation type="journal article" date="2008" name="BMC Genomics">
        <title>The missing link: Bordetella petrii is endowed with both the metabolic versatility of environmental bacteria and virulence traits of pathogenic Bordetellae.</title>
        <authorList>
            <person name="Gross R."/>
            <person name="Guzman C.A."/>
            <person name="Sebaihia M."/>
            <person name="Martins Dos Santos V.A."/>
            <person name="Pieper D.H."/>
            <person name="Koebnik R."/>
            <person name="Lechner M."/>
            <person name="Bartels D."/>
            <person name="Buhrmester J."/>
            <person name="Choudhuri J.V."/>
            <person name="Ebensen T."/>
            <person name="Gaigalat L."/>
            <person name="Herrmann S."/>
            <person name="Khachane A.N."/>
            <person name="Larisch C."/>
            <person name="Link S."/>
            <person name="Linke B."/>
            <person name="Meyer F."/>
            <person name="Mormann S."/>
            <person name="Nakunst D."/>
            <person name="Rueckert C."/>
            <person name="Schneiker-Bekel S."/>
            <person name="Schulze K."/>
            <person name="Vorhoelter F.J."/>
            <person name="Yevsa T."/>
            <person name="Engle J.T."/>
            <person name="Goldman W.E."/>
            <person name="Puehler A."/>
            <person name="Goebel U.B."/>
            <person name="Goesmann A."/>
            <person name="Bloecker H."/>
            <person name="Kaiser O."/>
            <person name="Martinez-Arias R."/>
        </authorList>
    </citation>
    <scope>NUCLEOTIDE SEQUENCE [LARGE SCALE GENOMIC DNA]</scope>
    <source>
        <strain evidence="4">ATCC BAA-461 / DSM 12804 / CCUG 43448 / CIP 107267 / Se-1111R</strain>
    </source>
</reference>